<accession>A0A8H3W2I7</accession>
<keyword evidence="2" id="KW-1185">Reference proteome</keyword>
<evidence type="ECO:0000313" key="2">
    <source>
        <dbReference type="Proteomes" id="UP000434172"/>
    </source>
</evidence>
<gene>
    <name evidence="1" type="ORF">GQ607_015689</name>
</gene>
<dbReference type="EMBL" id="WOWK01000138">
    <property type="protein sequence ID" value="KAF0317102.1"/>
    <property type="molecule type" value="Genomic_DNA"/>
</dbReference>
<name>A0A8H3W2I7_9PEZI</name>
<reference evidence="1 2" key="1">
    <citation type="submission" date="2019-12" db="EMBL/GenBank/DDBJ databases">
        <title>A genome sequence resource for the geographically widespread anthracnose pathogen Colletotrichum asianum.</title>
        <authorList>
            <person name="Meng Y."/>
        </authorList>
    </citation>
    <scope>NUCLEOTIDE SEQUENCE [LARGE SCALE GENOMIC DNA]</scope>
    <source>
        <strain evidence="1 2">ICMP 18580</strain>
    </source>
</reference>
<sequence>MRNIIRQSTGITRIHRAAQNLENVQTCMERIDGEEPPSTIELKVVRVPSQPQWEMIHASPLTSHGERQTHSFNHRFQHTLAEPQNSRYERQAQPYHGRHVQATFNMPNFPSLPRKITKSRFEDLKTCAHRTCPWDARPRLSDADDGILEAREHEDWLDLSIVCCISPPTLYTHVALNHETSYSKSARYVWVSSACCNIPDGKGDKGNKGARLLMAQTLPL</sequence>
<dbReference type="Proteomes" id="UP000434172">
    <property type="component" value="Unassembled WGS sequence"/>
</dbReference>
<proteinExistence type="predicted"/>
<protein>
    <submittedName>
        <fullName evidence="1">Uncharacterized protein</fullName>
    </submittedName>
</protein>
<organism evidence="1 2">
    <name type="scientific">Colletotrichum asianum</name>
    <dbReference type="NCBI Taxonomy" id="702518"/>
    <lineage>
        <taxon>Eukaryota</taxon>
        <taxon>Fungi</taxon>
        <taxon>Dikarya</taxon>
        <taxon>Ascomycota</taxon>
        <taxon>Pezizomycotina</taxon>
        <taxon>Sordariomycetes</taxon>
        <taxon>Hypocreomycetidae</taxon>
        <taxon>Glomerellales</taxon>
        <taxon>Glomerellaceae</taxon>
        <taxon>Colletotrichum</taxon>
        <taxon>Colletotrichum gloeosporioides species complex</taxon>
    </lineage>
</organism>
<comment type="caution">
    <text evidence="1">The sequence shown here is derived from an EMBL/GenBank/DDBJ whole genome shotgun (WGS) entry which is preliminary data.</text>
</comment>
<dbReference type="AlphaFoldDB" id="A0A8H3W2I7"/>
<evidence type="ECO:0000313" key="1">
    <source>
        <dbReference type="EMBL" id="KAF0317102.1"/>
    </source>
</evidence>